<evidence type="ECO:0000256" key="6">
    <source>
        <dbReference type="ARBA" id="ARBA00022960"/>
    </source>
</evidence>
<dbReference type="Proteomes" id="UP000003987">
    <property type="component" value="Unassembled WGS sequence"/>
</dbReference>
<dbReference type="PANTHER" id="PTHR43783:SF1">
    <property type="entry name" value="UDP-N-ACETYLGLUCOSAMINE 1-CARBOXYVINYLTRANSFERASE"/>
    <property type="match status" value="1"/>
</dbReference>
<reference evidence="17 18" key="1">
    <citation type="submission" date="2009-06" db="EMBL/GenBank/DDBJ databases">
        <title>The Genome Sequence of Lactobacillus coleohominis strain 101-4-CHN.</title>
        <authorList>
            <consortium name="The Broad Institute Genome Sequencing Platform"/>
            <person name="Ward D."/>
            <person name="Young S.K."/>
            <person name="Zeng Q."/>
            <person name="Koehrsen M."/>
            <person name="Alvarado L."/>
            <person name="Berlin A."/>
            <person name="Borenstein D."/>
            <person name="Chen Z."/>
            <person name="Engels R."/>
            <person name="Freedman E."/>
            <person name="Gellesch M."/>
            <person name="Goldberg J."/>
            <person name="Griggs A."/>
            <person name="Gujja S."/>
            <person name="Heiman D."/>
            <person name="Hepburn T."/>
            <person name="Howarth C."/>
            <person name="Jen D."/>
            <person name="Larson L."/>
            <person name="Lewis B."/>
            <person name="Mehta T."/>
            <person name="Park D."/>
            <person name="Pearson M."/>
            <person name="Roberts A."/>
            <person name="Saif S."/>
            <person name="Shea T."/>
            <person name="Shenoy N."/>
            <person name="Sisk P."/>
            <person name="Stolte C."/>
            <person name="Sykes S."/>
            <person name="Walk T."/>
            <person name="White J."/>
            <person name="Yandava C."/>
            <person name="Liu Y."/>
            <person name="Xu Q."/>
            <person name="Lander E."/>
            <person name="Nusbaum C."/>
            <person name="Galagan J."/>
            <person name="Birren B."/>
        </authorList>
    </citation>
    <scope>NUCLEOTIDE SEQUENCE [LARGE SCALE GENOMIC DNA]</scope>
    <source>
        <strain evidence="17 18">101-4-CHN</strain>
    </source>
</reference>
<gene>
    <name evidence="17" type="ORF">HMPREF0501_01044</name>
</gene>
<evidence type="ECO:0000256" key="14">
    <source>
        <dbReference type="ARBA" id="ARBA00042842"/>
    </source>
</evidence>
<evidence type="ECO:0000259" key="16">
    <source>
        <dbReference type="Pfam" id="PF00275"/>
    </source>
</evidence>
<dbReference type="InterPro" id="IPR036968">
    <property type="entry name" value="Enolpyruvate_Tfrase_sf"/>
</dbReference>
<evidence type="ECO:0000256" key="11">
    <source>
        <dbReference type="ARBA" id="ARBA00039108"/>
    </source>
</evidence>
<evidence type="ECO:0000256" key="3">
    <source>
        <dbReference type="ARBA" id="ARBA00022490"/>
    </source>
</evidence>
<dbReference type="InterPro" id="IPR013792">
    <property type="entry name" value="RNA3'P_cycl/enolpyr_Trfase_a/b"/>
</dbReference>
<keyword evidence="7" id="KW-0573">Peptidoglycan synthesis</keyword>
<dbReference type="EC" id="2.5.1.7" evidence="11"/>
<name>C7XWP1_9LACO</name>
<sequence length="414" mass="45125">MTKLLIQGHHSLRGEVELSGDQQTIMAIQAASLLSTHGTVIIDNVPATANVVAMNQLLQSLNVVIEFDRHQQILKMDATRHIEPVKISGQELLAAGAILARCRHVQLVDNGVNPEYQQTMIRIGEFLSQMGATMTTANEMIDITADHLIGQKIDLQNDTLATTLTLMMAATMAQGITVLNNPYDHPAVIELAKVLNKMGARVHGAGTKVLRIQGVTFLHSTDYYALDDQEEASVCLIIGALTAGDVLVRGARQVHLQPLIDHLEQMGNTVIIQRNGIRVIGTRLQLPIDIQPEISRFTGSYTQIALLALQMVAQGTSTISNFSKSELDVLGCAVADRYKQLKYEDRQLVIHGPLKQYPKVVTTNSPMTGLLALLDALVADQVTMINPAEVAGGSFVHLIDRLIELGAKIELSFE</sequence>
<keyword evidence="9" id="KW-0961">Cell wall biogenesis/degradation</keyword>
<dbReference type="OrthoDB" id="2330042at2"/>
<feature type="domain" description="Enolpyruvate transferase" evidence="16">
    <location>
        <begin position="7"/>
        <end position="324"/>
    </location>
</feature>
<keyword evidence="8" id="KW-0131">Cell cycle</keyword>
<evidence type="ECO:0000256" key="15">
    <source>
        <dbReference type="ARBA" id="ARBA00047527"/>
    </source>
</evidence>
<dbReference type="RefSeq" id="WP_006916888.1">
    <property type="nucleotide sequence ID" value="NZ_GG698804.1"/>
</dbReference>
<evidence type="ECO:0000256" key="5">
    <source>
        <dbReference type="ARBA" id="ARBA00022679"/>
    </source>
</evidence>
<dbReference type="EMBL" id="GG698804">
    <property type="protein sequence ID" value="EEU30039.1"/>
    <property type="molecule type" value="Genomic_DNA"/>
</dbReference>
<keyword evidence="18" id="KW-1185">Reference proteome</keyword>
<evidence type="ECO:0000256" key="7">
    <source>
        <dbReference type="ARBA" id="ARBA00022984"/>
    </source>
</evidence>
<dbReference type="Pfam" id="PF00275">
    <property type="entry name" value="EPSP_synthase"/>
    <property type="match status" value="1"/>
</dbReference>
<dbReference type="eggNOG" id="COG0766">
    <property type="taxonomic scope" value="Bacteria"/>
</dbReference>
<comment type="catalytic activity">
    <reaction evidence="15">
        <text>phosphoenolpyruvate + UDP-N-acetyl-alpha-D-glucosamine = UDP-N-acetyl-3-O-(1-carboxyvinyl)-alpha-D-glucosamine + phosphate</text>
        <dbReference type="Rhea" id="RHEA:18681"/>
        <dbReference type="ChEBI" id="CHEBI:43474"/>
        <dbReference type="ChEBI" id="CHEBI:57705"/>
        <dbReference type="ChEBI" id="CHEBI:58702"/>
        <dbReference type="ChEBI" id="CHEBI:68483"/>
        <dbReference type="EC" id="2.5.1.7"/>
    </reaction>
</comment>
<dbReference type="AlphaFoldDB" id="C7XWP1"/>
<evidence type="ECO:0000256" key="4">
    <source>
        <dbReference type="ARBA" id="ARBA00022618"/>
    </source>
</evidence>
<accession>C7XWP1</accession>
<comment type="similarity">
    <text evidence="10">Belongs to the EPSP synthase family. MurA subfamily.</text>
</comment>
<keyword evidence="3" id="KW-0963">Cytoplasm</keyword>
<dbReference type="GO" id="GO:0005737">
    <property type="term" value="C:cytoplasm"/>
    <property type="evidence" value="ECO:0007669"/>
    <property type="project" value="UniProtKB-SubCell"/>
</dbReference>
<evidence type="ECO:0000256" key="10">
    <source>
        <dbReference type="ARBA" id="ARBA00038367"/>
    </source>
</evidence>
<evidence type="ECO:0000256" key="9">
    <source>
        <dbReference type="ARBA" id="ARBA00023316"/>
    </source>
</evidence>
<dbReference type="HOGENOM" id="CLU_663561_0_0_9"/>
<keyword evidence="4" id="KW-0132">Cell division</keyword>
<evidence type="ECO:0000256" key="12">
    <source>
        <dbReference type="ARBA" id="ARBA00039754"/>
    </source>
</evidence>
<dbReference type="InterPro" id="IPR001986">
    <property type="entry name" value="Enolpyruvate_Tfrase_dom"/>
</dbReference>
<dbReference type="GO" id="GO:0051301">
    <property type="term" value="P:cell division"/>
    <property type="evidence" value="ECO:0007669"/>
    <property type="project" value="UniProtKB-KW"/>
</dbReference>
<comment type="subcellular location">
    <subcellularLocation>
        <location evidence="1">Cytoplasm</location>
    </subcellularLocation>
</comment>
<dbReference type="GO" id="GO:0008360">
    <property type="term" value="P:regulation of cell shape"/>
    <property type="evidence" value="ECO:0007669"/>
    <property type="project" value="UniProtKB-KW"/>
</dbReference>
<dbReference type="GO" id="GO:0071555">
    <property type="term" value="P:cell wall organization"/>
    <property type="evidence" value="ECO:0007669"/>
    <property type="project" value="UniProtKB-KW"/>
</dbReference>
<dbReference type="InterPro" id="IPR050068">
    <property type="entry name" value="MurA_subfamily"/>
</dbReference>
<dbReference type="GO" id="GO:0008760">
    <property type="term" value="F:UDP-N-acetylglucosamine 1-carboxyvinyltransferase activity"/>
    <property type="evidence" value="ECO:0007669"/>
    <property type="project" value="UniProtKB-EC"/>
</dbReference>
<keyword evidence="5 17" id="KW-0808">Transferase</keyword>
<dbReference type="PANTHER" id="PTHR43783">
    <property type="entry name" value="UDP-N-ACETYLGLUCOSAMINE 1-CARBOXYVINYLTRANSFERASE"/>
    <property type="match status" value="1"/>
</dbReference>
<dbReference type="GO" id="GO:0009252">
    <property type="term" value="P:peptidoglycan biosynthetic process"/>
    <property type="evidence" value="ECO:0007669"/>
    <property type="project" value="UniProtKB-KW"/>
</dbReference>
<dbReference type="SUPFAM" id="SSF55205">
    <property type="entry name" value="EPT/RTPC-like"/>
    <property type="match status" value="1"/>
</dbReference>
<organism evidence="17 18">
    <name type="scientific">Limosilactobacillus coleohominis 101-4-CHN</name>
    <dbReference type="NCBI Taxonomy" id="575594"/>
    <lineage>
        <taxon>Bacteria</taxon>
        <taxon>Bacillati</taxon>
        <taxon>Bacillota</taxon>
        <taxon>Bacilli</taxon>
        <taxon>Lactobacillales</taxon>
        <taxon>Lactobacillaceae</taxon>
        <taxon>Limosilactobacillus</taxon>
    </lineage>
</organism>
<evidence type="ECO:0000256" key="1">
    <source>
        <dbReference type="ARBA" id="ARBA00004496"/>
    </source>
</evidence>
<evidence type="ECO:0000313" key="17">
    <source>
        <dbReference type="EMBL" id="EEU30039.1"/>
    </source>
</evidence>
<evidence type="ECO:0000256" key="8">
    <source>
        <dbReference type="ARBA" id="ARBA00023306"/>
    </source>
</evidence>
<evidence type="ECO:0000313" key="18">
    <source>
        <dbReference type="Proteomes" id="UP000003987"/>
    </source>
</evidence>
<dbReference type="STRING" id="575594.HMPREF0501_01044"/>
<evidence type="ECO:0000256" key="13">
    <source>
        <dbReference type="ARBA" id="ARBA00042443"/>
    </source>
</evidence>
<proteinExistence type="inferred from homology"/>
<comment type="pathway">
    <text evidence="2">Cell wall biogenesis; peptidoglycan biosynthesis.</text>
</comment>
<keyword evidence="6" id="KW-0133">Cell shape</keyword>
<dbReference type="Gene3D" id="3.65.10.10">
    <property type="entry name" value="Enolpyruvate transferase domain"/>
    <property type="match status" value="2"/>
</dbReference>
<protein>
    <recommendedName>
        <fullName evidence="12">UDP-N-acetylglucosamine 1-carboxyvinyltransferase</fullName>
        <ecNumber evidence="11">2.5.1.7</ecNumber>
    </recommendedName>
    <alternativeName>
        <fullName evidence="13">Enoylpyruvate transferase</fullName>
    </alternativeName>
    <alternativeName>
        <fullName evidence="14">UDP-N-acetylglucosamine enolpyruvyl transferase</fullName>
    </alternativeName>
</protein>
<evidence type="ECO:0000256" key="2">
    <source>
        <dbReference type="ARBA" id="ARBA00004752"/>
    </source>
</evidence>